<dbReference type="EMBL" id="BPLR01016797">
    <property type="protein sequence ID" value="GIY86453.1"/>
    <property type="molecule type" value="Genomic_DNA"/>
</dbReference>
<evidence type="ECO:0000256" key="1">
    <source>
        <dbReference type="SAM" id="MobiDB-lite"/>
    </source>
</evidence>
<evidence type="ECO:0000313" key="3">
    <source>
        <dbReference type="Proteomes" id="UP001054945"/>
    </source>
</evidence>
<proteinExistence type="predicted"/>
<name>A0AAV4WVZ2_CAEEX</name>
<organism evidence="2 3">
    <name type="scientific">Caerostris extrusa</name>
    <name type="common">Bark spider</name>
    <name type="synonym">Caerostris bankana</name>
    <dbReference type="NCBI Taxonomy" id="172846"/>
    <lineage>
        <taxon>Eukaryota</taxon>
        <taxon>Metazoa</taxon>
        <taxon>Ecdysozoa</taxon>
        <taxon>Arthropoda</taxon>
        <taxon>Chelicerata</taxon>
        <taxon>Arachnida</taxon>
        <taxon>Araneae</taxon>
        <taxon>Araneomorphae</taxon>
        <taxon>Entelegynae</taxon>
        <taxon>Araneoidea</taxon>
        <taxon>Araneidae</taxon>
        <taxon>Caerostris</taxon>
    </lineage>
</organism>
<dbReference type="AlphaFoldDB" id="A0AAV4WVZ2"/>
<reference evidence="2 3" key="1">
    <citation type="submission" date="2021-06" db="EMBL/GenBank/DDBJ databases">
        <title>Caerostris extrusa draft genome.</title>
        <authorList>
            <person name="Kono N."/>
            <person name="Arakawa K."/>
        </authorList>
    </citation>
    <scope>NUCLEOTIDE SEQUENCE [LARGE SCALE GENOMIC DNA]</scope>
</reference>
<accession>A0AAV4WVZ2</accession>
<evidence type="ECO:0000313" key="2">
    <source>
        <dbReference type="EMBL" id="GIY86453.1"/>
    </source>
</evidence>
<feature type="region of interest" description="Disordered" evidence="1">
    <location>
        <begin position="30"/>
        <end position="72"/>
    </location>
</feature>
<protein>
    <submittedName>
        <fullName evidence="2">Uncharacterized protein</fullName>
    </submittedName>
</protein>
<sequence>MEIGLSDSCRGVSFRNSRLSYERQNSYFAELPGPNFPEARQTETTDSGEGSVPTMRKPIESFSGSLMTHGIV</sequence>
<gene>
    <name evidence="2" type="ORF">CEXT_192221</name>
</gene>
<comment type="caution">
    <text evidence="2">The sequence shown here is derived from an EMBL/GenBank/DDBJ whole genome shotgun (WGS) entry which is preliminary data.</text>
</comment>
<dbReference type="Proteomes" id="UP001054945">
    <property type="component" value="Unassembled WGS sequence"/>
</dbReference>
<keyword evidence="3" id="KW-1185">Reference proteome</keyword>